<evidence type="ECO:0000313" key="1">
    <source>
        <dbReference type="EMBL" id="PYC48049.1"/>
    </source>
</evidence>
<reference evidence="1 2" key="1">
    <citation type="submission" date="2018-05" db="EMBL/GenBank/DDBJ databases">
        <title>Oceanovita maritima gen. nov., sp. nov., a marine bacterium in the family Rhodobacteraceae isolated from surface seawater of Lundu port Xiamen, China.</title>
        <authorList>
            <person name="Hetharua B.H."/>
            <person name="Min D."/>
            <person name="Liao H."/>
            <person name="Tian Y."/>
        </authorList>
    </citation>
    <scope>NUCLEOTIDE SEQUENCE [LARGE SCALE GENOMIC DNA]</scope>
    <source>
        <strain evidence="1 2">FSX-11</strain>
    </source>
</reference>
<organism evidence="1 2">
    <name type="scientific">Litorivita pollutaquae</name>
    <dbReference type="NCBI Taxonomy" id="2200892"/>
    <lineage>
        <taxon>Bacteria</taxon>
        <taxon>Pseudomonadati</taxon>
        <taxon>Pseudomonadota</taxon>
        <taxon>Alphaproteobacteria</taxon>
        <taxon>Rhodobacterales</taxon>
        <taxon>Paracoccaceae</taxon>
        <taxon>Litorivita</taxon>
    </lineage>
</organism>
<gene>
    <name evidence="1" type="ORF">DI396_08260</name>
</gene>
<evidence type="ECO:0000313" key="2">
    <source>
        <dbReference type="Proteomes" id="UP000248012"/>
    </source>
</evidence>
<proteinExistence type="predicted"/>
<dbReference type="AlphaFoldDB" id="A0A2V4MR78"/>
<name>A0A2V4MR78_9RHOB</name>
<protein>
    <submittedName>
        <fullName evidence="1">Uncharacterized protein</fullName>
    </submittedName>
</protein>
<sequence>MIVNDNCGFLGFSRFRLHKAVAQCKASQAAPLAYVTRAQSRADTCAMARKEKPPEAWPWRF</sequence>
<keyword evidence="2" id="KW-1185">Reference proteome</keyword>
<dbReference type="EMBL" id="QFVT01000004">
    <property type="protein sequence ID" value="PYC48049.1"/>
    <property type="molecule type" value="Genomic_DNA"/>
</dbReference>
<accession>A0A2V4MR78</accession>
<comment type="caution">
    <text evidence="1">The sequence shown here is derived from an EMBL/GenBank/DDBJ whole genome shotgun (WGS) entry which is preliminary data.</text>
</comment>
<dbReference type="Proteomes" id="UP000248012">
    <property type="component" value="Unassembled WGS sequence"/>
</dbReference>